<keyword evidence="7" id="KW-0689">Ribosomal protein</keyword>
<keyword evidence="11" id="KW-0687">Ribonucleoprotein</keyword>
<dbReference type="InterPro" id="IPR005755">
    <property type="entry name" value="Ribosomal_uL13_euk/arc"/>
</dbReference>
<keyword evidence="5 14" id="KW-0378">Hydrolase</keyword>
<dbReference type="HAMAP" id="MF_01366">
    <property type="entry name" value="Ribosomal_uL13"/>
    <property type="match status" value="1"/>
</dbReference>
<dbReference type="InterPro" id="IPR016035">
    <property type="entry name" value="Acyl_Trfase/lysoPLipase"/>
</dbReference>
<dbReference type="FunFam" id="3.90.1180.10:FF:000002">
    <property type="entry name" value="60S ribosomal protein L16"/>
    <property type="match status" value="1"/>
</dbReference>
<evidence type="ECO:0000256" key="10">
    <source>
        <dbReference type="ARBA" id="ARBA00023136"/>
    </source>
</evidence>
<dbReference type="CDD" id="cd00392">
    <property type="entry name" value="Ribosomal_L13"/>
    <property type="match status" value="1"/>
</dbReference>
<evidence type="ECO:0000256" key="4">
    <source>
        <dbReference type="ARBA" id="ARBA00022692"/>
    </source>
</evidence>
<keyword evidence="9 14" id="KW-0443">Lipid metabolism</keyword>
<dbReference type="NCBIfam" id="TIGR01077">
    <property type="entry name" value="L13_A_E"/>
    <property type="match status" value="1"/>
</dbReference>
<feature type="domain" description="Cyclic nucleotide-binding" evidence="16">
    <location>
        <begin position="741"/>
        <end position="809"/>
    </location>
</feature>
<protein>
    <recommendedName>
        <fullName evidence="12">Large ribosomal subunit protein uL13</fullName>
    </recommendedName>
    <alternativeName>
        <fullName evidence="13">60S ribosomal protein L13a</fullName>
    </alternativeName>
</protein>
<dbReference type="GO" id="GO:0005783">
    <property type="term" value="C:endoplasmic reticulum"/>
    <property type="evidence" value="ECO:0007669"/>
    <property type="project" value="TreeGrafter"/>
</dbReference>
<evidence type="ECO:0000256" key="13">
    <source>
        <dbReference type="ARBA" id="ARBA00035367"/>
    </source>
</evidence>
<dbReference type="InterPro" id="IPR018490">
    <property type="entry name" value="cNMP-bd_dom_sf"/>
</dbReference>
<dbReference type="GO" id="GO:0003735">
    <property type="term" value="F:structural constituent of ribosome"/>
    <property type="evidence" value="ECO:0007669"/>
    <property type="project" value="InterPro"/>
</dbReference>
<dbReference type="GO" id="GO:0004622">
    <property type="term" value="F:phosphatidylcholine lysophospholipase activity"/>
    <property type="evidence" value="ECO:0007669"/>
    <property type="project" value="TreeGrafter"/>
</dbReference>
<dbReference type="Gene3D" id="3.90.1180.10">
    <property type="entry name" value="Ribosomal protein L13"/>
    <property type="match status" value="1"/>
</dbReference>
<dbReference type="Gene3D" id="2.60.120.10">
    <property type="entry name" value="Jelly Rolls"/>
    <property type="match status" value="3"/>
</dbReference>
<dbReference type="InterPro" id="IPR000595">
    <property type="entry name" value="cNMP-bd_dom"/>
</dbReference>
<dbReference type="SUPFAM" id="SSF52161">
    <property type="entry name" value="Ribosomal protein L13"/>
    <property type="match status" value="1"/>
</dbReference>
<reference evidence="18" key="1">
    <citation type="journal article" date="2023" name="G3 (Bethesda)">
        <title>Whole genome assemblies of Zophobas morio and Tenebrio molitor.</title>
        <authorList>
            <person name="Kaur S."/>
            <person name="Stinson S.A."/>
            <person name="diCenzo G.C."/>
        </authorList>
    </citation>
    <scope>NUCLEOTIDE SEQUENCE</scope>
    <source>
        <strain evidence="18">QUZm001</strain>
    </source>
</reference>
<evidence type="ECO:0000256" key="3">
    <source>
        <dbReference type="ARBA" id="ARBA00006636"/>
    </source>
</evidence>
<dbReference type="Proteomes" id="UP001168821">
    <property type="component" value="Unassembled WGS sequence"/>
</dbReference>
<accession>A0AA38HF78</accession>
<evidence type="ECO:0000313" key="19">
    <source>
        <dbReference type="Proteomes" id="UP001168821"/>
    </source>
</evidence>
<keyword evidence="8" id="KW-1133">Transmembrane helix</keyword>
<dbReference type="SUPFAM" id="SSF52151">
    <property type="entry name" value="FabD/lysophospholipase-like"/>
    <property type="match status" value="1"/>
</dbReference>
<dbReference type="GO" id="GO:0015934">
    <property type="term" value="C:large ribosomal subunit"/>
    <property type="evidence" value="ECO:0007669"/>
    <property type="project" value="InterPro"/>
</dbReference>
<dbReference type="Pfam" id="PF01734">
    <property type="entry name" value="Patatin"/>
    <property type="match status" value="1"/>
</dbReference>
<sequence length="1422" mass="161889">MYVCFYEDENCQHFKNGKGCAVYNNPCSVSPLGYFQIENITEKDVIVELYYDYKDCKGWYFSIYKNTVPLESCSRAYESVFFGLFKLYVLVFKNKESFLKYHENIDNFVLDEYTGVSVDTQVKDHMNACVYEDENCQTLAVDKSDEYTGVSVDTQVKDHMYACVYKDKNCQILAVDKSCAVYNQSRSDFPLGTFEVTKDEDRKVEVNIHTKLLSVHFEAQLNECTRISYFFFHYYGIVFENRTIFLSHNEHLKGFALDEYTRIPGTSEGDISKPDVSKSSQHAADPLPPSRIDSKTFISILEGYVTDRSKHEVVIIDARDHILGRLASIVAKELLQGQRVVVTRCEGIVVTGSLLRTKQAFLRYLNKRTNTKPSRGPFHHRSPSRMFFRVCRGMLPHKTARGASALARLRVYEGIPPEYSRKKRMVVPDALRVLRHTPGRKVTQLGLLAKEVGWKYADTVEAFEIKRKRNSLRRVRKRERLLAIAKVWLFFFLNPPYTCVLAGTCRIFGHFDELVFLELCKFVETISLDKGEYLFRSGDLDDSVYSISKGSLMIYINEEKEPLVPMFKVSAGESIESLLSIIDVLCGEELRFDGLEAVALEPSLLIKLPIKRALPCFRKFPFLLQELLRSNVNRLHRVILPVLYKYFGLAQDLFVPPASGYDFAVTARSLGSPVDHQSEVSSPSRDAALNDHSALNKAATALAQLLDVNDIDFWKDHLIIERLKSKSAVALAGQYPSELHFLYVLSGKLKLYLPSLKNKGKDLLYSISQGNTFGHMSLLSGEKNMFILESSKEGAHVAKLSYTSFEKLLKLHPHAVLPLAYDLMLSCSPVVRRYAFGIREVHVTAGHLLFRQGTACEAVYIVLNGRLRSVIQRGSHTEFLNEFGRGESVGELELLTSSNRVTSVHAVRDSEIVKLHACLFESLRKEYPETAHNFSRRLSMRFLHSIQIFSMAIEYHLANWLSHLEENNRFVLYECDKLVTDWTKLCIRQADCILIVGLGASDPKLGRVERYLETITNRAQKELVLLHDFARRPRNTVKWLNLRQWCTSHHHLRCTPDFLQGLSNCSSLKPPPIVSDFARLARRLANASIGLVLGGGGARGIGHIGIIRAFEEQGIPIDMVGGTSIGSLISALYAEELHVDEVSRRAKEWSVKMSCHWRKLLDLTYPHTSLFSGKAFNDSLNALFGDTCLEDLWIPYFCITTDLTTSKMRMHRDGVAWKYIRASMTLTGYLPPLCDPVDGHLLVDGGYTNNLPADVMRDFGAQIIIAIDVSAETNQHTTSRYGEYLSGWWVLWNKWNPFAAALNIPDLPEILSRLSYVSCVRQMEEILEGGYCQYLAPPVKKFSTLQFSSYDEIQEIGYTYGKVKFYNTAIMLKELTVQHGLRRLLFLPGANKILYRAYSLQIQTTKVIMKNQLIMQNRKSLP</sequence>
<feature type="active site" description="Nucleophile" evidence="14">
    <location>
        <position position="1124"/>
    </location>
</feature>
<dbReference type="GO" id="GO:0016042">
    <property type="term" value="P:lipid catabolic process"/>
    <property type="evidence" value="ECO:0007669"/>
    <property type="project" value="UniProtKB-UniRule"/>
</dbReference>
<keyword evidence="4" id="KW-0812">Transmembrane</keyword>
<dbReference type="PROSITE" id="PS50042">
    <property type="entry name" value="CNMP_BINDING_3"/>
    <property type="match status" value="3"/>
</dbReference>
<dbReference type="PANTHER" id="PTHR14226:SF29">
    <property type="entry name" value="NEUROPATHY TARGET ESTERASE SWS"/>
    <property type="match status" value="1"/>
</dbReference>
<comment type="caution">
    <text evidence="18">The sequence shown here is derived from an EMBL/GenBank/DDBJ whole genome shotgun (WGS) entry which is preliminary data.</text>
</comment>
<dbReference type="GO" id="GO:0016020">
    <property type="term" value="C:membrane"/>
    <property type="evidence" value="ECO:0007669"/>
    <property type="project" value="UniProtKB-SubCell"/>
</dbReference>
<keyword evidence="6 14" id="KW-0442">Lipid degradation</keyword>
<dbReference type="PROSITE" id="PS51635">
    <property type="entry name" value="PNPLA"/>
    <property type="match status" value="1"/>
</dbReference>
<evidence type="ECO:0000259" key="17">
    <source>
        <dbReference type="PROSITE" id="PS51635"/>
    </source>
</evidence>
<dbReference type="InterPro" id="IPR014710">
    <property type="entry name" value="RmlC-like_jellyroll"/>
</dbReference>
<organism evidence="18 19">
    <name type="scientific">Zophobas morio</name>
    <dbReference type="NCBI Taxonomy" id="2755281"/>
    <lineage>
        <taxon>Eukaryota</taxon>
        <taxon>Metazoa</taxon>
        <taxon>Ecdysozoa</taxon>
        <taxon>Arthropoda</taxon>
        <taxon>Hexapoda</taxon>
        <taxon>Insecta</taxon>
        <taxon>Pterygota</taxon>
        <taxon>Neoptera</taxon>
        <taxon>Endopterygota</taxon>
        <taxon>Coleoptera</taxon>
        <taxon>Polyphaga</taxon>
        <taxon>Cucujiformia</taxon>
        <taxon>Tenebrionidae</taxon>
        <taxon>Zophobas</taxon>
    </lineage>
</organism>
<dbReference type="InterPro" id="IPR050301">
    <property type="entry name" value="NTE"/>
</dbReference>
<dbReference type="Gene3D" id="3.40.1090.10">
    <property type="entry name" value="Cytosolic phospholipase A2 catalytic domain"/>
    <property type="match status" value="1"/>
</dbReference>
<evidence type="ECO:0000256" key="2">
    <source>
        <dbReference type="ARBA" id="ARBA00006227"/>
    </source>
</evidence>
<proteinExistence type="inferred from homology"/>
<dbReference type="PANTHER" id="PTHR14226">
    <property type="entry name" value="NEUROPATHY TARGET ESTERASE/SWISS CHEESE D.MELANOGASTER"/>
    <property type="match status" value="1"/>
</dbReference>
<dbReference type="GO" id="GO:0006412">
    <property type="term" value="P:translation"/>
    <property type="evidence" value="ECO:0007669"/>
    <property type="project" value="InterPro"/>
</dbReference>
<keyword evidence="10" id="KW-0472">Membrane</keyword>
<evidence type="ECO:0000313" key="18">
    <source>
        <dbReference type="EMBL" id="KAJ3615493.1"/>
    </source>
</evidence>
<dbReference type="SUPFAM" id="SSF51206">
    <property type="entry name" value="cAMP-binding domain-like"/>
    <property type="match status" value="3"/>
</dbReference>
<evidence type="ECO:0000256" key="14">
    <source>
        <dbReference type="PROSITE-ProRule" id="PRU01161"/>
    </source>
</evidence>
<feature type="domain" description="Cyclic nucleotide-binding" evidence="16">
    <location>
        <begin position="507"/>
        <end position="578"/>
    </location>
</feature>
<comment type="similarity">
    <text evidence="3">Belongs to the NTE family.</text>
</comment>
<name>A0AA38HF78_9CUCU</name>
<evidence type="ECO:0000256" key="7">
    <source>
        <dbReference type="ARBA" id="ARBA00022980"/>
    </source>
</evidence>
<dbReference type="CDD" id="cd00038">
    <property type="entry name" value="CAP_ED"/>
    <property type="match status" value="3"/>
</dbReference>
<evidence type="ECO:0000256" key="1">
    <source>
        <dbReference type="ARBA" id="ARBA00004370"/>
    </source>
</evidence>
<dbReference type="InterPro" id="IPR005822">
    <property type="entry name" value="Ribosomal_uL13"/>
</dbReference>
<comment type="subcellular location">
    <subcellularLocation>
        <location evidence="1">Membrane</location>
    </subcellularLocation>
</comment>
<evidence type="ECO:0000256" key="9">
    <source>
        <dbReference type="ARBA" id="ARBA00023098"/>
    </source>
</evidence>
<evidence type="ECO:0000256" key="5">
    <source>
        <dbReference type="ARBA" id="ARBA00022801"/>
    </source>
</evidence>
<feature type="domain" description="PNPLA" evidence="17">
    <location>
        <begin position="1091"/>
        <end position="1257"/>
    </location>
</feature>
<feature type="short sequence motif" description="DGA/G" evidence="14">
    <location>
        <begin position="1244"/>
        <end position="1246"/>
    </location>
</feature>
<feature type="short sequence motif" description="GXGXXG" evidence="14">
    <location>
        <begin position="1095"/>
        <end position="1100"/>
    </location>
</feature>
<evidence type="ECO:0000256" key="11">
    <source>
        <dbReference type="ARBA" id="ARBA00023274"/>
    </source>
</evidence>
<dbReference type="EMBL" id="JALNTZ010004108">
    <property type="protein sequence ID" value="KAJ3615493.1"/>
    <property type="molecule type" value="Genomic_DNA"/>
</dbReference>
<evidence type="ECO:0000256" key="8">
    <source>
        <dbReference type="ARBA" id="ARBA00022989"/>
    </source>
</evidence>
<comment type="similarity">
    <text evidence="2">Belongs to the universal ribosomal protein uL13 family.</text>
</comment>
<gene>
    <name evidence="18" type="ORF">Zmor_016371</name>
</gene>
<feature type="active site" description="Proton acceptor" evidence="14">
    <location>
        <position position="1244"/>
    </location>
</feature>
<evidence type="ECO:0000256" key="6">
    <source>
        <dbReference type="ARBA" id="ARBA00022963"/>
    </source>
</evidence>
<dbReference type="Pfam" id="PF24179">
    <property type="entry name" value="NTE_Ploop"/>
    <property type="match status" value="1"/>
</dbReference>
<evidence type="ECO:0000259" key="16">
    <source>
        <dbReference type="PROSITE" id="PS50042"/>
    </source>
</evidence>
<dbReference type="InterPro" id="IPR056556">
    <property type="entry name" value="NTE1_P-loop_dom"/>
</dbReference>
<feature type="domain" description="Cyclic nucleotide-binding" evidence="16">
    <location>
        <begin position="838"/>
        <end position="923"/>
    </location>
</feature>
<dbReference type="InterPro" id="IPR036899">
    <property type="entry name" value="Ribosomal_uL13_sf"/>
</dbReference>
<dbReference type="InterPro" id="IPR002641">
    <property type="entry name" value="PNPLA_dom"/>
</dbReference>
<evidence type="ECO:0000256" key="12">
    <source>
        <dbReference type="ARBA" id="ARBA00035201"/>
    </source>
</evidence>
<dbReference type="SMART" id="SM00100">
    <property type="entry name" value="cNMP"/>
    <property type="match status" value="2"/>
</dbReference>
<dbReference type="Pfam" id="PF00572">
    <property type="entry name" value="Ribosomal_L13"/>
    <property type="match status" value="1"/>
</dbReference>
<keyword evidence="19" id="KW-1185">Reference proteome</keyword>
<feature type="region of interest" description="Disordered" evidence="15">
    <location>
        <begin position="268"/>
        <end position="290"/>
    </location>
</feature>
<feature type="short sequence motif" description="GXSXG" evidence="14">
    <location>
        <begin position="1122"/>
        <end position="1126"/>
    </location>
</feature>
<evidence type="ECO:0000256" key="15">
    <source>
        <dbReference type="SAM" id="MobiDB-lite"/>
    </source>
</evidence>